<name>A0A6G0XCG7_9STRA</name>
<keyword evidence="3" id="KW-1185">Reference proteome</keyword>
<organism evidence="2 3">
    <name type="scientific">Aphanomyces euteiches</name>
    <dbReference type="NCBI Taxonomy" id="100861"/>
    <lineage>
        <taxon>Eukaryota</taxon>
        <taxon>Sar</taxon>
        <taxon>Stramenopiles</taxon>
        <taxon>Oomycota</taxon>
        <taxon>Saprolegniomycetes</taxon>
        <taxon>Saprolegniales</taxon>
        <taxon>Verrucalvaceae</taxon>
        <taxon>Aphanomyces</taxon>
    </lineage>
</organism>
<feature type="region of interest" description="Disordered" evidence="1">
    <location>
        <begin position="774"/>
        <end position="797"/>
    </location>
</feature>
<proteinExistence type="predicted"/>
<evidence type="ECO:0008006" key="4">
    <source>
        <dbReference type="Google" id="ProtNLM"/>
    </source>
</evidence>
<feature type="compositionally biased region" description="Low complexity" evidence="1">
    <location>
        <begin position="775"/>
        <end position="787"/>
    </location>
</feature>
<dbReference type="VEuPathDB" id="FungiDB:AeMF1_015036"/>
<dbReference type="EMBL" id="VJMJ01000081">
    <property type="protein sequence ID" value="KAF0737792.1"/>
    <property type="molecule type" value="Genomic_DNA"/>
</dbReference>
<feature type="region of interest" description="Disordered" evidence="1">
    <location>
        <begin position="188"/>
        <end position="217"/>
    </location>
</feature>
<feature type="region of interest" description="Disordered" evidence="1">
    <location>
        <begin position="460"/>
        <end position="482"/>
    </location>
</feature>
<comment type="caution">
    <text evidence="2">The sequence shown here is derived from an EMBL/GenBank/DDBJ whole genome shotgun (WGS) entry which is preliminary data.</text>
</comment>
<feature type="compositionally biased region" description="Basic and acidic residues" evidence="1">
    <location>
        <begin position="276"/>
        <end position="285"/>
    </location>
</feature>
<evidence type="ECO:0000313" key="3">
    <source>
        <dbReference type="Proteomes" id="UP000481153"/>
    </source>
</evidence>
<accession>A0A6G0XCG7</accession>
<dbReference type="AlphaFoldDB" id="A0A6G0XCG7"/>
<reference evidence="2 3" key="1">
    <citation type="submission" date="2019-07" db="EMBL/GenBank/DDBJ databases">
        <title>Genomics analysis of Aphanomyces spp. identifies a new class of oomycete effector associated with host adaptation.</title>
        <authorList>
            <person name="Gaulin E."/>
        </authorList>
    </citation>
    <scope>NUCLEOTIDE SEQUENCE [LARGE SCALE GENOMIC DNA]</scope>
    <source>
        <strain evidence="2 3">ATCC 201684</strain>
    </source>
</reference>
<protein>
    <recommendedName>
        <fullName evidence="4">DDE-1 domain-containing protein</fullName>
    </recommendedName>
</protein>
<gene>
    <name evidence="2" type="ORF">Ae201684_006285</name>
</gene>
<dbReference type="VEuPathDB" id="FungiDB:AeMF1_018270"/>
<feature type="compositionally biased region" description="Basic and acidic residues" evidence="1">
    <location>
        <begin position="460"/>
        <end position="474"/>
    </location>
</feature>
<feature type="region of interest" description="Disordered" evidence="1">
    <location>
        <begin position="233"/>
        <end position="293"/>
    </location>
</feature>
<feature type="compositionally biased region" description="Basic and acidic residues" evidence="1">
    <location>
        <begin position="188"/>
        <end position="201"/>
    </location>
</feature>
<feature type="compositionally biased region" description="Polar residues" evidence="1">
    <location>
        <begin position="202"/>
        <end position="217"/>
    </location>
</feature>
<feature type="region of interest" description="Disordered" evidence="1">
    <location>
        <begin position="1006"/>
        <end position="1026"/>
    </location>
</feature>
<evidence type="ECO:0000313" key="2">
    <source>
        <dbReference type="EMBL" id="KAF0737792.1"/>
    </source>
</evidence>
<evidence type="ECO:0000256" key="1">
    <source>
        <dbReference type="SAM" id="MobiDB-lite"/>
    </source>
</evidence>
<dbReference type="Proteomes" id="UP000481153">
    <property type="component" value="Unassembled WGS sequence"/>
</dbReference>
<sequence>MKYKKEVLTSLHEEFSADFHREFQAIDDYGRYNADETGMYYEMPARIIWSIRGGDAKISAGEKHAYCMTAVLTIRADGKRLPIMFVIRGKPGGRIEKNEVPLFPSQHFYAVQERARMDGCVWRRYLREVLGGDNDKPSVVVLDNFESHVNEEGYRIVQEELGSTWLSPLDPENVQAWILEDKKTGPDHADAFIAGSERDPPHTNTTSESAIVTYTESPLTTLRKRDLEYRRLHHANSPEQRDPEKRSRQLPAEYSDEDMGSDTKSDLAPSPALDASEAKPSDHSGSELSLKPRSSLEELPCWESCDEASFPTQDLVHYDGDPVSTINVHFDDTFTPGDGSIVPFSHSAATLTPTSSAITRTVTTVVSRTISETTNARTIPHLLQLPEHDELSLAAVGPGNYANPLGPELPALTHDSLSRSPGGHNSPLQIASSEVPALEYALPDGPSSGEDYQLARRGDRFGTHDEPQTVHRDPPPLGSSDRSNVLAAVRGRTIPTSEQIQSRLELSDVPHVDSTATDMEISEIDHGLALLPTVSDLSQRVLDLQDSVRYTETSVSLQLNQMLVDQHGVNSGLGSLTSAVKVASNRTQLLEVDLSTLEQGVASTRQDLLNRVQQLTDQVHQVRLTVETTRTVTDSQISHIQKSLTETAPRETHETAIQTLTEIILELRQSLQDQASVCQQLRSGLLCNEDRFQTELHQLQQGVQSLRLLQSDFQRRVPADFSETRHLLEEIDKSNKHLSACVSDLTRENSQLTKQVLSLKEQLNRHQQELQELRTQTPETQQATQPTSVPTSSDSNEVPALVRDLNERIASLAAGLTSNMNDLKESINVMDQDKKLGQATKFTIVPSSDHQDDCEFFIRQLLETADRCQLSDNDRRSLLGLKLCSDKTPPSLRKWWISFAKTKQGETWSDVPAEFQDQFCLRTSRQKVTDLLNDSVRYEDETVRFYATRLQSIIDEVGFPADQGVNLFKLGVRHLKTESCLENTDSELKTIADCVKLLRAREVPLDDAPMPASRPKSRARSVSDTA</sequence>